<feature type="domain" description="Tyrosine specific protein phosphatases" evidence="2">
    <location>
        <begin position="120"/>
        <end position="193"/>
    </location>
</feature>
<evidence type="ECO:0000256" key="1">
    <source>
        <dbReference type="SAM" id="MobiDB-lite"/>
    </source>
</evidence>
<dbReference type="Proteomes" id="UP000306628">
    <property type="component" value="Unassembled WGS sequence"/>
</dbReference>
<dbReference type="Pfam" id="PF13350">
    <property type="entry name" value="Y_phosphatase3"/>
    <property type="match status" value="1"/>
</dbReference>
<organism evidence="3 4">
    <name type="scientific">Nonomuraea zeae</name>
    <dbReference type="NCBI Taxonomy" id="1642303"/>
    <lineage>
        <taxon>Bacteria</taxon>
        <taxon>Bacillati</taxon>
        <taxon>Actinomycetota</taxon>
        <taxon>Actinomycetes</taxon>
        <taxon>Streptosporangiales</taxon>
        <taxon>Streptosporangiaceae</taxon>
        <taxon>Nonomuraea</taxon>
    </lineage>
</organism>
<gene>
    <name evidence="3" type="ORF">ETD85_05810</name>
</gene>
<dbReference type="PROSITE" id="PS00383">
    <property type="entry name" value="TYR_PHOSPHATASE_1"/>
    <property type="match status" value="1"/>
</dbReference>
<name>A0A5S4GYU5_9ACTN</name>
<dbReference type="InterPro" id="IPR000387">
    <property type="entry name" value="Tyr_Pase_dom"/>
</dbReference>
<dbReference type="AlphaFoldDB" id="A0A5S4GYU5"/>
<dbReference type="GO" id="GO:0004721">
    <property type="term" value="F:phosphoprotein phosphatase activity"/>
    <property type="evidence" value="ECO:0007669"/>
    <property type="project" value="InterPro"/>
</dbReference>
<sequence>MAGHHRRLDRQPPRPAMTGPMPAGSPRARVVAWPGCLNARDLGGLPIERGGATRAGVLFRADRPRAQSVEAILAHGVSRVLDLRLDAEARADPSPLAGMPVYRRVSVLRPEDTELEAMGESLPEIYRAILDRGRANLAAALGAIARAPAGGVLVHCHSGRDRTGLVVALALSLAGVPDAEIAADYALTATFLRPEVVAAPRSVLLFAEITAATMLATVAHLRRAYGGAEPYLLGGGLRPEEVALIRDRLGCA</sequence>
<comment type="caution">
    <text evidence="3">The sequence shown here is derived from an EMBL/GenBank/DDBJ whole genome shotgun (WGS) entry which is preliminary data.</text>
</comment>
<dbReference type="PROSITE" id="PS50056">
    <property type="entry name" value="TYR_PHOSPHATASE_2"/>
    <property type="match status" value="1"/>
</dbReference>
<evidence type="ECO:0000313" key="3">
    <source>
        <dbReference type="EMBL" id="TMR38143.1"/>
    </source>
</evidence>
<accession>A0A5S4GYU5</accession>
<evidence type="ECO:0000259" key="2">
    <source>
        <dbReference type="PROSITE" id="PS50056"/>
    </source>
</evidence>
<dbReference type="OrthoDB" id="1188001at2"/>
<dbReference type="EMBL" id="VCKX01000011">
    <property type="protein sequence ID" value="TMR38143.1"/>
    <property type="molecule type" value="Genomic_DNA"/>
</dbReference>
<dbReference type="Gene3D" id="3.90.190.10">
    <property type="entry name" value="Protein tyrosine phosphatase superfamily"/>
    <property type="match status" value="1"/>
</dbReference>
<proteinExistence type="predicted"/>
<reference evidence="3 4" key="1">
    <citation type="submission" date="2019-05" db="EMBL/GenBank/DDBJ databases">
        <title>Draft genome sequence of Nonomuraea zeae DSM 100528.</title>
        <authorList>
            <person name="Saricaoglu S."/>
            <person name="Isik K."/>
        </authorList>
    </citation>
    <scope>NUCLEOTIDE SEQUENCE [LARGE SCALE GENOMIC DNA]</scope>
    <source>
        <strain evidence="3 4">DSM 100528</strain>
    </source>
</reference>
<evidence type="ECO:0000313" key="4">
    <source>
        <dbReference type="Proteomes" id="UP000306628"/>
    </source>
</evidence>
<feature type="region of interest" description="Disordered" evidence="1">
    <location>
        <begin position="1"/>
        <end position="26"/>
    </location>
</feature>
<protein>
    <submittedName>
        <fullName evidence="3">Tyrosine-protein phosphatase</fullName>
    </submittedName>
</protein>
<dbReference type="InterPro" id="IPR016130">
    <property type="entry name" value="Tyr_Pase_AS"/>
</dbReference>
<dbReference type="SUPFAM" id="SSF52799">
    <property type="entry name" value="(Phosphotyrosine protein) phosphatases II"/>
    <property type="match status" value="1"/>
</dbReference>
<dbReference type="InterPro" id="IPR026893">
    <property type="entry name" value="Tyr/Ser_Pase_IphP-type"/>
</dbReference>
<keyword evidence="4" id="KW-1185">Reference proteome</keyword>
<dbReference type="InterPro" id="IPR029021">
    <property type="entry name" value="Prot-tyrosine_phosphatase-like"/>
</dbReference>